<evidence type="ECO:0000313" key="2">
    <source>
        <dbReference type="EMBL" id="MDQ0166471.1"/>
    </source>
</evidence>
<accession>A0ABT9VZR0</accession>
<dbReference type="InterPro" id="IPR032820">
    <property type="entry name" value="ATPase_put"/>
</dbReference>
<evidence type="ECO:0000256" key="1">
    <source>
        <dbReference type="SAM" id="Phobius"/>
    </source>
</evidence>
<dbReference type="EMBL" id="JAUSTY010000008">
    <property type="protein sequence ID" value="MDQ0166471.1"/>
    <property type="molecule type" value="Genomic_DNA"/>
</dbReference>
<sequence>MAAGPDRPWKALSLVTLIGVDIAVLTVIGFWLGRRVDAWLETSPLWMIVGVFLGMACGIISIIPVVKKYLGD</sequence>
<keyword evidence="3" id="KW-1185">Reference proteome</keyword>
<dbReference type="Pfam" id="PF09527">
    <property type="entry name" value="ATPase_gene1"/>
    <property type="match status" value="1"/>
</dbReference>
<gene>
    <name evidence="2" type="ORF">J2S11_002375</name>
</gene>
<keyword evidence="1" id="KW-0812">Transmembrane</keyword>
<evidence type="ECO:0000313" key="3">
    <source>
        <dbReference type="Proteomes" id="UP001235840"/>
    </source>
</evidence>
<feature type="transmembrane region" description="Helical" evidence="1">
    <location>
        <begin position="12"/>
        <end position="33"/>
    </location>
</feature>
<feature type="transmembrane region" description="Helical" evidence="1">
    <location>
        <begin position="45"/>
        <end position="66"/>
    </location>
</feature>
<dbReference type="RefSeq" id="WP_307394697.1">
    <property type="nucleotide sequence ID" value="NZ_BAAADK010000020.1"/>
</dbReference>
<keyword evidence="1" id="KW-1133">Transmembrane helix</keyword>
<keyword evidence="1" id="KW-0472">Membrane</keyword>
<organism evidence="2 3">
    <name type="scientific">Caldalkalibacillus horti</name>
    <dbReference type="NCBI Taxonomy" id="77523"/>
    <lineage>
        <taxon>Bacteria</taxon>
        <taxon>Bacillati</taxon>
        <taxon>Bacillota</taxon>
        <taxon>Bacilli</taxon>
        <taxon>Bacillales</taxon>
        <taxon>Bacillaceae</taxon>
        <taxon>Caldalkalibacillus</taxon>
    </lineage>
</organism>
<dbReference type="Proteomes" id="UP001235840">
    <property type="component" value="Unassembled WGS sequence"/>
</dbReference>
<proteinExistence type="predicted"/>
<reference evidence="2 3" key="1">
    <citation type="submission" date="2023-07" db="EMBL/GenBank/DDBJ databases">
        <title>Genomic Encyclopedia of Type Strains, Phase IV (KMG-IV): sequencing the most valuable type-strain genomes for metagenomic binning, comparative biology and taxonomic classification.</title>
        <authorList>
            <person name="Goeker M."/>
        </authorList>
    </citation>
    <scope>NUCLEOTIDE SEQUENCE [LARGE SCALE GENOMIC DNA]</scope>
    <source>
        <strain evidence="2 3">DSM 12751</strain>
    </source>
</reference>
<protein>
    <submittedName>
        <fullName evidence="2">F0F1-type ATP synthase assembly protein I</fullName>
    </submittedName>
</protein>
<name>A0ABT9VZR0_9BACI</name>
<comment type="caution">
    <text evidence="2">The sequence shown here is derived from an EMBL/GenBank/DDBJ whole genome shotgun (WGS) entry which is preliminary data.</text>
</comment>